<name>A0A090IFG5_9GAMM</name>
<reference evidence="4 6" key="2">
    <citation type="submission" date="2016-11" db="EMBL/GenBank/DDBJ databases">
        <authorList>
            <person name="Jaros S."/>
            <person name="Januszkiewicz K."/>
            <person name="Wedrychowicz H."/>
        </authorList>
    </citation>
    <scope>NUCLEOTIDE SEQUENCE [LARGE SCALE GENOMIC DNA]</scope>
    <source>
        <strain evidence="4">NVI 5450</strain>
    </source>
</reference>
<evidence type="ECO:0000259" key="2">
    <source>
        <dbReference type="PROSITE" id="PS51228"/>
    </source>
</evidence>
<sequence>MTDLRAKFEATVDQVQNGTAKKKPSQELKLEFYSLFKQATEGDVTSKKPSIFDMVAFAKWTAWDKVRGLSTEQAMEKYIARVEEENAA</sequence>
<dbReference type="Gene3D" id="1.20.80.10">
    <property type="match status" value="1"/>
</dbReference>
<dbReference type="InterPro" id="IPR022408">
    <property type="entry name" value="Acyl-CoA-binding_prot_CS"/>
</dbReference>
<dbReference type="Proteomes" id="UP000183794">
    <property type="component" value="Unassembled WGS sequence"/>
</dbReference>
<dbReference type="OrthoDB" id="5625302at2"/>
<dbReference type="InterPro" id="IPR035984">
    <property type="entry name" value="Acyl-CoA-binding_sf"/>
</dbReference>
<dbReference type="PATRIC" id="fig|80854.5.peg.1699"/>
<organism evidence="4 6">
    <name type="scientific">Moritella viscosa</name>
    <dbReference type="NCBI Taxonomy" id="80854"/>
    <lineage>
        <taxon>Bacteria</taxon>
        <taxon>Pseudomonadati</taxon>
        <taxon>Pseudomonadota</taxon>
        <taxon>Gammaproteobacteria</taxon>
        <taxon>Alteromonadales</taxon>
        <taxon>Moritellaceae</taxon>
        <taxon>Moritella</taxon>
    </lineage>
</organism>
<dbReference type="PANTHER" id="PTHR23310:SF62">
    <property type="entry name" value="ACYL-COA BINDING PROTEIN 1, ISOFORM A"/>
    <property type="match status" value="1"/>
</dbReference>
<dbReference type="AlphaFoldDB" id="A0A090IFG5"/>
<dbReference type="Proteomes" id="UP000182660">
    <property type="component" value="Unassembled WGS sequence"/>
</dbReference>
<dbReference type="InterPro" id="IPR000582">
    <property type="entry name" value="Acyl-CoA-binding_protein"/>
</dbReference>
<keyword evidence="1" id="KW-0446">Lipid-binding</keyword>
<evidence type="ECO:0000313" key="5">
    <source>
        <dbReference type="Proteomes" id="UP000182660"/>
    </source>
</evidence>
<evidence type="ECO:0000313" key="4">
    <source>
        <dbReference type="EMBL" id="SGY90780.1"/>
    </source>
</evidence>
<dbReference type="STRING" id="80854.MVIS_1598"/>
<accession>A0A090IFG5</accession>
<protein>
    <submittedName>
        <fullName evidence="4">Fusion product of 3-hydroxacyl-CoA dehydrogenase andacyl-CoA-binding protein</fullName>
    </submittedName>
</protein>
<dbReference type="SUPFAM" id="SSF47027">
    <property type="entry name" value="Acyl-CoA binding protein"/>
    <property type="match status" value="1"/>
</dbReference>
<dbReference type="Pfam" id="PF00887">
    <property type="entry name" value="ACBP"/>
    <property type="match status" value="1"/>
</dbReference>
<evidence type="ECO:0000313" key="6">
    <source>
        <dbReference type="Proteomes" id="UP000183794"/>
    </source>
</evidence>
<dbReference type="InterPro" id="IPR014352">
    <property type="entry name" value="FERM/acyl-CoA-bd_prot_sf"/>
</dbReference>
<dbReference type="PROSITE" id="PS51228">
    <property type="entry name" value="ACB_2"/>
    <property type="match status" value="1"/>
</dbReference>
<dbReference type="PRINTS" id="PR00689">
    <property type="entry name" value="ACOABINDINGP"/>
</dbReference>
<evidence type="ECO:0000313" key="3">
    <source>
        <dbReference type="EMBL" id="SGY86999.1"/>
    </source>
</evidence>
<gene>
    <name evidence="3" type="ORF">MT2528_1183</name>
    <name evidence="4" type="ORF">NVI5450_1155</name>
</gene>
<dbReference type="PROSITE" id="PS00880">
    <property type="entry name" value="ACB_1"/>
    <property type="match status" value="1"/>
</dbReference>
<dbReference type="KEGG" id="mvs:MVIS_1598"/>
<dbReference type="EMBL" id="FPLD01000037">
    <property type="protein sequence ID" value="SGY90780.1"/>
    <property type="molecule type" value="Genomic_DNA"/>
</dbReference>
<dbReference type="RefSeq" id="WP_045109906.1">
    <property type="nucleotide sequence ID" value="NZ_CAWQZC010000041.1"/>
</dbReference>
<keyword evidence="5" id="KW-1185">Reference proteome</keyword>
<dbReference type="GeneID" id="61294908"/>
<feature type="domain" description="ACB" evidence="2">
    <location>
        <begin position="4"/>
        <end position="88"/>
    </location>
</feature>
<dbReference type="EMBL" id="FPLJ01000031">
    <property type="protein sequence ID" value="SGY86999.1"/>
    <property type="molecule type" value="Genomic_DNA"/>
</dbReference>
<dbReference type="GO" id="GO:0000062">
    <property type="term" value="F:fatty-acyl-CoA binding"/>
    <property type="evidence" value="ECO:0007669"/>
    <property type="project" value="InterPro"/>
</dbReference>
<dbReference type="HOGENOM" id="CLU_118853_4_1_6"/>
<evidence type="ECO:0000256" key="1">
    <source>
        <dbReference type="ARBA" id="ARBA00023121"/>
    </source>
</evidence>
<proteinExistence type="predicted"/>
<reference evidence="3 5" key="1">
    <citation type="submission" date="2016-11" db="EMBL/GenBank/DDBJ databases">
        <authorList>
            <person name="Klemetsen T."/>
        </authorList>
    </citation>
    <scope>NUCLEOTIDE SEQUENCE [LARGE SCALE GENOMIC DNA]</scope>
    <source>
        <strain evidence="3">MT 2528</strain>
    </source>
</reference>
<dbReference type="PANTHER" id="PTHR23310">
    <property type="entry name" value="ACYL-COA-BINDING PROTEIN, ACBP"/>
    <property type="match status" value="1"/>
</dbReference>
<dbReference type="GO" id="GO:0006631">
    <property type="term" value="P:fatty acid metabolic process"/>
    <property type="evidence" value="ECO:0007669"/>
    <property type="project" value="TreeGrafter"/>
</dbReference>